<dbReference type="Pfam" id="PF22936">
    <property type="entry name" value="Pol_BBD"/>
    <property type="match status" value="1"/>
</dbReference>
<keyword evidence="4" id="KW-1185">Reference proteome</keyword>
<gene>
    <name evidence="3" type="ORF">CQW23_06749</name>
</gene>
<evidence type="ECO:0000256" key="1">
    <source>
        <dbReference type="SAM" id="MobiDB-lite"/>
    </source>
</evidence>
<comment type="caution">
    <text evidence="3">The sequence shown here is derived from an EMBL/GenBank/DDBJ whole genome shotgun (WGS) entry which is preliminary data.</text>
</comment>
<feature type="region of interest" description="Disordered" evidence="1">
    <location>
        <begin position="240"/>
        <end position="278"/>
    </location>
</feature>
<accession>A0A2G2X490</accession>
<reference evidence="3 4" key="1">
    <citation type="journal article" date="2017" name="Genome Biol.">
        <title>New reference genome sequences of hot pepper reveal the massive evolution of plant disease-resistance genes by retroduplication.</title>
        <authorList>
            <person name="Kim S."/>
            <person name="Park J."/>
            <person name="Yeom S.I."/>
            <person name="Kim Y.M."/>
            <person name="Seo E."/>
            <person name="Kim K.T."/>
            <person name="Kim M.S."/>
            <person name="Lee J.M."/>
            <person name="Cheong K."/>
            <person name="Shin H.S."/>
            <person name="Kim S.B."/>
            <person name="Han K."/>
            <person name="Lee J."/>
            <person name="Park M."/>
            <person name="Lee H.A."/>
            <person name="Lee H.Y."/>
            <person name="Lee Y."/>
            <person name="Oh S."/>
            <person name="Lee J.H."/>
            <person name="Choi E."/>
            <person name="Choi E."/>
            <person name="Lee S.E."/>
            <person name="Jeon J."/>
            <person name="Kim H."/>
            <person name="Choi G."/>
            <person name="Song H."/>
            <person name="Lee J."/>
            <person name="Lee S.C."/>
            <person name="Kwon J.K."/>
            <person name="Lee H.Y."/>
            <person name="Koo N."/>
            <person name="Hong Y."/>
            <person name="Kim R.W."/>
            <person name="Kang W.H."/>
            <person name="Huh J.H."/>
            <person name="Kang B.C."/>
            <person name="Yang T.J."/>
            <person name="Lee Y.H."/>
            <person name="Bennetzen J.L."/>
            <person name="Choi D."/>
        </authorList>
    </citation>
    <scope>NUCLEOTIDE SEQUENCE [LARGE SCALE GENOMIC DNA]</scope>
    <source>
        <strain evidence="4">cv. PBC81</strain>
    </source>
</reference>
<dbReference type="PANTHER" id="PTHR47592:SF27">
    <property type="entry name" value="OS08G0421700 PROTEIN"/>
    <property type="match status" value="1"/>
</dbReference>
<dbReference type="Proteomes" id="UP000224567">
    <property type="component" value="Unassembled WGS sequence"/>
</dbReference>
<feature type="compositionally biased region" description="Basic residues" evidence="1">
    <location>
        <begin position="264"/>
        <end position="278"/>
    </location>
</feature>
<dbReference type="STRING" id="33114.A0A2G2X490"/>
<evidence type="ECO:0000313" key="4">
    <source>
        <dbReference type="Proteomes" id="UP000224567"/>
    </source>
</evidence>
<dbReference type="PANTHER" id="PTHR47592">
    <property type="entry name" value="PBF68 PROTEIN"/>
    <property type="match status" value="1"/>
</dbReference>
<organism evidence="3 4">
    <name type="scientific">Capsicum baccatum</name>
    <name type="common">Peruvian pepper</name>
    <dbReference type="NCBI Taxonomy" id="33114"/>
    <lineage>
        <taxon>Eukaryota</taxon>
        <taxon>Viridiplantae</taxon>
        <taxon>Streptophyta</taxon>
        <taxon>Embryophyta</taxon>
        <taxon>Tracheophyta</taxon>
        <taxon>Spermatophyta</taxon>
        <taxon>Magnoliopsida</taxon>
        <taxon>eudicotyledons</taxon>
        <taxon>Gunneridae</taxon>
        <taxon>Pentapetalae</taxon>
        <taxon>asterids</taxon>
        <taxon>lamiids</taxon>
        <taxon>Solanales</taxon>
        <taxon>Solanaceae</taxon>
        <taxon>Solanoideae</taxon>
        <taxon>Capsiceae</taxon>
        <taxon>Capsicum</taxon>
    </lineage>
</organism>
<evidence type="ECO:0000259" key="2">
    <source>
        <dbReference type="Pfam" id="PF22936"/>
    </source>
</evidence>
<proteinExistence type="predicted"/>
<dbReference type="EMBL" id="MLFT02000003">
    <property type="protein sequence ID" value="PHT52287.1"/>
    <property type="molecule type" value="Genomic_DNA"/>
</dbReference>
<protein>
    <recommendedName>
        <fullName evidence="2">Retrovirus-related Pol polyprotein from transposon TNT 1-94-like beta-barrel domain-containing protein</fullName>
    </recommendedName>
</protein>
<sequence length="446" mass="49990">MAMKRVLGYLKYTQDYALHYNKYPAVLEGYSDANWITGSNEVKSTSGYVFTIGGGAVSWKSSKQTCIARSTMEFGFIALDKDGEEAEWLRNFLEDIPYWPKLVAPVCIHCDSQAAIGRAGSMMYNGKSHHIRRRHNTVRELLSSGIITIDYVKSKDNVSDPFTKVLSREGVERTSKGMGLRPRTSPHGGLMVNDVFQVAGIVEKIPPFWKDFKNYLKHKRKEMTVEDLIVRLRIEEGNKAAERRSKGNSTMNGAHIVEDGQNNSKKRKNVEHGSNHPKKSFKGKCFNCGKFGHKSRLSSPKKGKKKDQANLIEFNKDYDDMCAMFTKCNMVGNPRAWWMDSGATRHVCASKELFSTYAPAQAEETIYMANSATAKVEGIGKVCLKMTSGKVLTLNNVLYFLELLRNLISVSLLDKNGFKCVTASGKIVVSKGEIYVGKRLSRGRTL</sequence>
<dbReference type="OrthoDB" id="2596766at2759"/>
<feature type="domain" description="Retrovirus-related Pol polyprotein from transposon TNT 1-94-like beta-barrel" evidence="2">
    <location>
        <begin position="337"/>
        <end position="418"/>
    </location>
</feature>
<dbReference type="InterPro" id="IPR054722">
    <property type="entry name" value="PolX-like_BBD"/>
</dbReference>
<evidence type="ECO:0000313" key="3">
    <source>
        <dbReference type="EMBL" id="PHT52287.1"/>
    </source>
</evidence>
<name>A0A2G2X490_CAPBA</name>
<reference evidence="4" key="2">
    <citation type="journal article" date="2017" name="J. Anim. Genet.">
        <title>Multiple reference genome sequences of hot pepper reveal the massive evolution of plant disease resistance genes by retroduplication.</title>
        <authorList>
            <person name="Kim S."/>
            <person name="Park J."/>
            <person name="Yeom S.-I."/>
            <person name="Kim Y.-M."/>
            <person name="Seo E."/>
            <person name="Kim K.-T."/>
            <person name="Kim M.-S."/>
            <person name="Lee J.M."/>
            <person name="Cheong K."/>
            <person name="Shin H.-S."/>
            <person name="Kim S.-B."/>
            <person name="Han K."/>
            <person name="Lee J."/>
            <person name="Park M."/>
            <person name="Lee H.-A."/>
            <person name="Lee H.-Y."/>
            <person name="Lee Y."/>
            <person name="Oh S."/>
            <person name="Lee J.H."/>
            <person name="Choi E."/>
            <person name="Choi E."/>
            <person name="Lee S.E."/>
            <person name="Jeon J."/>
            <person name="Kim H."/>
            <person name="Choi G."/>
            <person name="Song H."/>
            <person name="Lee J."/>
            <person name="Lee S.-C."/>
            <person name="Kwon J.-K."/>
            <person name="Lee H.-Y."/>
            <person name="Koo N."/>
            <person name="Hong Y."/>
            <person name="Kim R.W."/>
            <person name="Kang W.-H."/>
            <person name="Huh J.H."/>
            <person name="Kang B.-C."/>
            <person name="Yang T.-J."/>
            <person name="Lee Y.-H."/>
            <person name="Bennetzen J.L."/>
            <person name="Choi D."/>
        </authorList>
    </citation>
    <scope>NUCLEOTIDE SEQUENCE [LARGE SCALE GENOMIC DNA]</scope>
    <source>
        <strain evidence="4">cv. PBC81</strain>
    </source>
</reference>
<dbReference type="AlphaFoldDB" id="A0A2G2X490"/>
<dbReference type="CDD" id="cd09272">
    <property type="entry name" value="RNase_HI_RT_Ty1"/>
    <property type="match status" value="1"/>
</dbReference>